<reference evidence="1 2" key="1">
    <citation type="submission" date="2023-03" db="EMBL/GenBank/DDBJ databases">
        <title>Genome insight into feeding habits of ladybird beetles.</title>
        <authorList>
            <person name="Li H.-S."/>
            <person name="Huang Y.-H."/>
            <person name="Pang H."/>
        </authorList>
    </citation>
    <scope>NUCLEOTIDE SEQUENCE [LARGE SCALE GENOMIC DNA]</scope>
    <source>
        <strain evidence="1">SYSU_2023b</strain>
        <tissue evidence="1">Whole body</tissue>
    </source>
</reference>
<keyword evidence="2" id="KW-1185">Reference proteome</keyword>
<gene>
    <name evidence="1" type="ORF">WA026_017954</name>
</gene>
<comment type="caution">
    <text evidence="1">The sequence shown here is derived from an EMBL/GenBank/DDBJ whole genome shotgun (WGS) entry which is preliminary data.</text>
</comment>
<accession>A0AAW1TM21</accession>
<sequence length="232" mass="25459">MLGKGPVLYGPEPLEPIPDISFGAVIYQQLLKKPKHQPALVTIASLNFGLLRLLLKSVGLLCSGPVIAYGISSSLRVDLYESLIDGDRYLSNIKWISEAVELHIFFKINSAILPNDWGTDGPELCNKCKPSIISMSMWPGAEVSIEDIIFLANADLLVLNISPVGYVNAGGNGDNGYSKHVSISIFLRSDIPNNRPKISRSIRIVVLTDCVHLVNSSRWFTKPPKCCRTRLG</sequence>
<name>A0AAW1TM21_9CUCU</name>
<protein>
    <submittedName>
        <fullName evidence="1">Uncharacterized protein</fullName>
    </submittedName>
</protein>
<dbReference type="Proteomes" id="UP001431783">
    <property type="component" value="Unassembled WGS sequence"/>
</dbReference>
<organism evidence="1 2">
    <name type="scientific">Henosepilachna vigintioctopunctata</name>
    <dbReference type="NCBI Taxonomy" id="420089"/>
    <lineage>
        <taxon>Eukaryota</taxon>
        <taxon>Metazoa</taxon>
        <taxon>Ecdysozoa</taxon>
        <taxon>Arthropoda</taxon>
        <taxon>Hexapoda</taxon>
        <taxon>Insecta</taxon>
        <taxon>Pterygota</taxon>
        <taxon>Neoptera</taxon>
        <taxon>Endopterygota</taxon>
        <taxon>Coleoptera</taxon>
        <taxon>Polyphaga</taxon>
        <taxon>Cucujiformia</taxon>
        <taxon>Coccinelloidea</taxon>
        <taxon>Coccinellidae</taxon>
        <taxon>Epilachninae</taxon>
        <taxon>Epilachnini</taxon>
        <taxon>Henosepilachna</taxon>
    </lineage>
</organism>
<evidence type="ECO:0000313" key="1">
    <source>
        <dbReference type="EMBL" id="KAK9872486.1"/>
    </source>
</evidence>
<dbReference type="EMBL" id="JARQZJ010000011">
    <property type="protein sequence ID" value="KAK9872486.1"/>
    <property type="molecule type" value="Genomic_DNA"/>
</dbReference>
<evidence type="ECO:0000313" key="2">
    <source>
        <dbReference type="Proteomes" id="UP001431783"/>
    </source>
</evidence>
<dbReference type="AlphaFoldDB" id="A0AAW1TM21"/>
<proteinExistence type="predicted"/>